<comment type="cofactor">
    <cofactor evidence="6">
        <name>Zn(2+)</name>
        <dbReference type="ChEBI" id="CHEBI:29105"/>
    </cofactor>
    <text evidence="6">Binds 1 zinc ion per subunit.</text>
</comment>
<organism evidence="10 11">
    <name type="scientific">Echinococcus granulosus</name>
    <name type="common">Hydatid tapeworm</name>
    <dbReference type="NCBI Taxonomy" id="6210"/>
    <lineage>
        <taxon>Eukaryota</taxon>
        <taxon>Metazoa</taxon>
        <taxon>Spiralia</taxon>
        <taxon>Lophotrochozoa</taxon>
        <taxon>Platyhelminthes</taxon>
        <taxon>Cestoda</taxon>
        <taxon>Eucestoda</taxon>
        <taxon>Cyclophyllidea</taxon>
        <taxon>Taeniidae</taxon>
        <taxon>Echinococcus</taxon>
        <taxon>Echinococcus granulosus group</taxon>
    </lineage>
</organism>
<keyword evidence="6" id="KW-0862">Zinc</keyword>
<dbReference type="PANTHER" id="PTHR12670">
    <property type="entry name" value="CERAMIDASE"/>
    <property type="match status" value="1"/>
</dbReference>
<dbReference type="GO" id="GO:0016020">
    <property type="term" value="C:membrane"/>
    <property type="evidence" value="ECO:0007669"/>
    <property type="project" value="GOC"/>
</dbReference>
<evidence type="ECO:0000313" key="10">
    <source>
        <dbReference type="EMBL" id="EUB58596.1"/>
    </source>
</evidence>
<reference evidence="10 11" key="1">
    <citation type="journal article" date="2013" name="Nat. Genet.">
        <title>The genome of the hydatid tapeworm Echinococcus granulosus.</title>
        <authorList>
            <person name="Zheng H."/>
            <person name="Zhang W."/>
            <person name="Zhang L."/>
            <person name="Zhang Z."/>
            <person name="Li J."/>
            <person name="Lu G."/>
            <person name="Zhu Y."/>
            <person name="Wang Y."/>
            <person name="Huang Y."/>
            <person name="Liu J."/>
            <person name="Kang H."/>
            <person name="Chen J."/>
            <person name="Wang L."/>
            <person name="Chen A."/>
            <person name="Yu S."/>
            <person name="Gao Z."/>
            <person name="Jin L."/>
            <person name="Gu W."/>
            <person name="Wang Z."/>
            <person name="Zhao L."/>
            <person name="Shi B."/>
            <person name="Wen H."/>
            <person name="Lin R."/>
            <person name="Jones M.K."/>
            <person name="Brejova B."/>
            <person name="Vinar T."/>
            <person name="Zhao G."/>
            <person name="McManus D.P."/>
            <person name="Chen Z."/>
            <person name="Zhou Y."/>
            <person name="Wang S."/>
        </authorList>
    </citation>
    <scope>NUCLEOTIDE SEQUENCE [LARGE SCALE GENOMIC DNA]</scope>
</reference>
<dbReference type="RefSeq" id="XP_024349792.1">
    <property type="nucleotide sequence ID" value="XM_024495832.1"/>
</dbReference>
<dbReference type="EC" id="3.5.1.23" evidence="2 7"/>
<dbReference type="GO" id="GO:0005576">
    <property type="term" value="C:extracellular region"/>
    <property type="evidence" value="ECO:0007669"/>
    <property type="project" value="TreeGrafter"/>
</dbReference>
<dbReference type="OMA" id="GTTVQTC"/>
<dbReference type="EMBL" id="APAU02000059">
    <property type="protein sequence ID" value="EUB58596.1"/>
    <property type="molecule type" value="Genomic_DNA"/>
</dbReference>
<evidence type="ECO:0000259" key="9">
    <source>
        <dbReference type="Pfam" id="PF17048"/>
    </source>
</evidence>
<dbReference type="InterPro" id="IPR031329">
    <property type="entry name" value="NEUT/ALK_ceramidase_N"/>
</dbReference>
<comment type="catalytic activity">
    <reaction evidence="7">
        <text>an N-acylsphing-4-enine + H2O = sphing-4-enine + a fatty acid</text>
        <dbReference type="Rhea" id="RHEA:20856"/>
        <dbReference type="ChEBI" id="CHEBI:15377"/>
        <dbReference type="ChEBI" id="CHEBI:28868"/>
        <dbReference type="ChEBI" id="CHEBI:52639"/>
        <dbReference type="ChEBI" id="CHEBI:57756"/>
        <dbReference type="EC" id="3.5.1.23"/>
    </reaction>
</comment>
<dbReference type="STRING" id="6210.W6UCV9"/>
<evidence type="ECO:0000256" key="1">
    <source>
        <dbReference type="ARBA" id="ARBA00009835"/>
    </source>
</evidence>
<name>W6UCV9_ECHGR</name>
<dbReference type="InterPro" id="IPR038445">
    <property type="entry name" value="NCDase_C_sf"/>
</dbReference>
<feature type="binding site" evidence="6">
    <location>
        <position position="184"/>
    </location>
    <ligand>
        <name>Zn(2+)</name>
        <dbReference type="ChEBI" id="CHEBI:29105"/>
    </ligand>
</feature>
<keyword evidence="7" id="KW-0746">Sphingolipid metabolism</keyword>
<accession>W6UCV9</accession>
<dbReference type="AlphaFoldDB" id="W6UCV9"/>
<dbReference type="Proteomes" id="UP000019149">
    <property type="component" value="Unassembled WGS sequence"/>
</dbReference>
<keyword evidence="6" id="KW-0479">Metal-binding</keyword>
<dbReference type="GO" id="GO:0046514">
    <property type="term" value="P:ceramide catabolic process"/>
    <property type="evidence" value="ECO:0007669"/>
    <property type="project" value="InterPro"/>
</dbReference>
<dbReference type="OrthoDB" id="191371at2759"/>
<comment type="similarity">
    <text evidence="1 7">Belongs to the neutral ceramidase family.</text>
</comment>
<evidence type="ECO:0000256" key="6">
    <source>
        <dbReference type="PIRSR" id="PIRSR606823-2"/>
    </source>
</evidence>
<gene>
    <name evidence="10" type="ORF">EGR_06583</name>
</gene>
<dbReference type="InterPro" id="IPR031331">
    <property type="entry name" value="NEUT/ALK_ceramidase_C"/>
</dbReference>
<dbReference type="CTD" id="36342298"/>
<dbReference type="GO" id="GO:0046512">
    <property type="term" value="P:sphingosine biosynthetic process"/>
    <property type="evidence" value="ECO:0007669"/>
    <property type="project" value="TreeGrafter"/>
</dbReference>
<dbReference type="GeneID" id="36342298"/>
<dbReference type="Gene3D" id="2.60.40.2300">
    <property type="entry name" value="Neutral/alkaline non-lysosomal ceramidase, C-terminal domain"/>
    <property type="match status" value="1"/>
</dbReference>
<feature type="binding site" evidence="6">
    <location>
        <position position="504"/>
    </location>
    <ligand>
        <name>Zn(2+)</name>
        <dbReference type="ChEBI" id="CHEBI:29105"/>
    </ligand>
</feature>
<protein>
    <recommendedName>
        <fullName evidence="3 7">Neutral ceramidase</fullName>
        <ecNumber evidence="2 7">3.5.1.23</ecNumber>
    </recommendedName>
</protein>
<feature type="domain" description="Neutral/alkaline non-lysosomal ceramidase C-terminal" evidence="9">
    <location>
        <begin position="535"/>
        <end position="698"/>
    </location>
</feature>
<evidence type="ECO:0000256" key="2">
    <source>
        <dbReference type="ARBA" id="ARBA00011891"/>
    </source>
</evidence>
<feature type="binding site" evidence="6">
    <location>
        <position position="469"/>
    </location>
    <ligand>
        <name>Zn(2+)</name>
        <dbReference type="ChEBI" id="CHEBI:29105"/>
    </ligand>
</feature>
<dbReference type="InterPro" id="IPR006823">
    <property type="entry name" value="Ceramidase_alk"/>
</dbReference>
<feature type="binding site" evidence="6">
    <location>
        <position position="75"/>
    </location>
    <ligand>
        <name>Zn(2+)</name>
        <dbReference type="ChEBI" id="CHEBI:29105"/>
    </ligand>
</feature>
<dbReference type="GO" id="GO:0046872">
    <property type="term" value="F:metal ion binding"/>
    <property type="evidence" value="ECO:0007669"/>
    <property type="project" value="UniProtKB-KW"/>
</dbReference>
<feature type="domain" description="Neutral/alkaline non-lysosomal ceramidase N-terminal" evidence="8">
    <location>
        <begin position="1"/>
        <end position="370"/>
    </location>
</feature>
<keyword evidence="7" id="KW-0443">Lipid metabolism</keyword>
<keyword evidence="4 7" id="KW-0378">Hydrolase</keyword>
<evidence type="ECO:0000256" key="3">
    <source>
        <dbReference type="ARBA" id="ARBA00019235"/>
    </source>
</evidence>
<dbReference type="PANTHER" id="PTHR12670:SF1">
    <property type="entry name" value="NEUTRAL CERAMIDASE"/>
    <property type="match status" value="1"/>
</dbReference>
<evidence type="ECO:0000256" key="4">
    <source>
        <dbReference type="ARBA" id="ARBA00022801"/>
    </source>
</evidence>
<dbReference type="GO" id="GO:0017040">
    <property type="term" value="F:N-acylsphingosine amidohydrolase activity"/>
    <property type="evidence" value="ECO:0007669"/>
    <property type="project" value="UniProtKB-UniRule"/>
</dbReference>
<evidence type="ECO:0000256" key="5">
    <source>
        <dbReference type="PIRSR" id="PIRSR606823-1"/>
    </source>
</evidence>
<sequence length="700" mass="77705">MGYGEPSQTGQGLHLRLYSRAFLIKSTSATRPILFINLDVGMPSQLLKSHVVRLLQASFGASVFDHQNVMISATHTHSGPGGFFQYLLFDATSYGFSKPTFEAMASGILQSVKLANQSLTPGRILYASGDLSNASINRSPLSYQQNPAKERKLYSHDVDQRMLLLKFVAKDGRELGILNWFAVHCTSMNKTNRLVSSDNKGLAELLFERWINDANTGNGMKGGNFVAAFAQANEGDVSPNTQGARCIDSGAPCDPLTNACGDGRVQNCIAFGPGANGDMFESTRLIAQRQFKMAKRLYAEAKQELIGENDAIVDFRHQFVDMTNVNVTYGPEKGGTPTRRTCKPALGYSFAAGTTDGPGISDFTQGKRSYMRVGQIDLEALINDRKGNEPQGVPPNLISLLCMLNKTAFWGFLSFFLARPPREMVECHAPKPILIPTGLMNYPLPWHPSIVETQVFQIGELIIVGLPGEFTTMAGRRVVRALSQVLPKGSIIALAGLSNLYTHYVTTFEEYQIQRYEGASTIFGPHTLQAYVEQFVKLTEAMINKKLLSPGPQPPFPLSRLPSFSLPPFYDAHPPFRKFGSIWKPPKAIYSKSDGIVEVSFVTGDPRNDLRTNSTFLTVEKQLKPHQWEVVYTDADWETKFIWKRVSLGFHVSEIQWTINSPFRGCQPGTYRIRHFGTAKTIFSGMHDFHGETEAFKVFC</sequence>
<comment type="caution">
    <text evidence="10">The sequence shown here is derived from an EMBL/GenBank/DDBJ whole genome shotgun (WGS) entry which is preliminary data.</text>
</comment>
<dbReference type="Pfam" id="PF17048">
    <property type="entry name" value="Ceramidse_alk_C"/>
    <property type="match status" value="1"/>
</dbReference>
<dbReference type="KEGG" id="egl:EGR_06583"/>
<evidence type="ECO:0000256" key="7">
    <source>
        <dbReference type="RuleBase" id="RU366019"/>
    </source>
</evidence>
<evidence type="ECO:0000259" key="8">
    <source>
        <dbReference type="Pfam" id="PF04734"/>
    </source>
</evidence>
<feature type="domain" description="Neutral/alkaline non-lysosomal ceramidase N-terminal" evidence="8">
    <location>
        <begin position="405"/>
        <end position="532"/>
    </location>
</feature>
<evidence type="ECO:0000313" key="11">
    <source>
        <dbReference type="Proteomes" id="UP000019149"/>
    </source>
</evidence>
<proteinExistence type="inferred from homology"/>
<dbReference type="GO" id="GO:0042759">
    <property type="term" value="P:long-chain fatty acid biosynthetic process"/>
    <property type="evidence" value="ECO:0007669"/>
    <property type="project" value="TreeGrafter"/>
</dbReference>
<dbReference type="Pfam" id="PF04734">
    <property type="entry name" value="Ceramidase_alk"/>
    <property type="match status" value="2"/>
</dbReference>
<keyword evidence="11" id="KW-1185">Reference proteome</keyword>
<feature type="active site" description="Nucleophile" evidence="5">
    <location>
        <position position="238"/>
    </location>
</feature>